<reference evidence="3" key="1">
    <citation type="submission" date="2025-08" db="UniProtKB">
        <authorList>
            <consortium name="RefSeq"/>
        </authorList>
    </citation>
    <scope>IDENTIFICATION</scope>
    <source>
        <tissue evidence="3">Gonads</tissue>
    </source>
</reference>
<protein>
    <submittedName>
        <fullName evidence="3">Uncharacterized protein LOC106160019</fullName>
    </submittedName>
</protein>
<dbReference type="GeneID" id="106160019"/>
<evidence type="ECO:0000313" key="2">
    <source>
        <dbReference type="Proteomes" id="UP000085678"/>
    </source>
</evidence>
<accession>A0A1S3I3M8</accession>
<evidence type="ECO:0000256" key="1">
    <source>
        <dbReference type="SAM" id="SignalP"/>
    </source>
</evidence>
<organism evidence="2 3">
    <name type="scientific">Lingula anatina</name>
    <name type="common">Brachiopod</name>
    <name type="synonym">Lingula unguis</name>
    <dbReference type="NCBI Taxonomy" id="7574"/>
    <lineage>
        <taxon>Eukaryota</taxon>
        <taxon>Metazoa</taxon>
        <taxon>Spiralia</taxon>
        <taxon>Lophotrochozoa</taxon>
        <taxon>Brachiopoda</taxon>
        <taxon>Linguliformea</taxon>
        <taxon>Lingulata</taxon>
        <taxon>Lingulida</taxon>
        <taxon>Linguloidea</taxon>
        <taxon>Lingulidae</taxon>
        <taxon>Lingula</taxon>
    </lineage>
</organism>
<sequence length="412" mass="45010">MKIILVCLALLGATYAHLPIEEVEKRCLVDKPDVSQGVAYVADTDCAYFWQCDFAYTLLKNITLKKCPIGTLWVTIGILASPPAPGQEPVVCVNCELQPDPVCHVKYPLGSKQCPYHPPPVPTTTEKPPPLGPKRCTLRPQNLEFQEIVGEVSKIWYLGANQTYDCGHLPFSFHKCGCLAAKEFPISWNFVVNLNSYGNRIYAANEPVGTVKLSGDGCAVFNGSGGLQIPYFKNMRPRTNWVTGVVFNRPKKQNATILYQCISIYIEGDEVSAAVVVQNPLGEKQTLNVSVTAPGAGYIGVIVIWDGKILTLTVYAAGAVYQNSAAVAIDPDNDYTCSIVCLPQQPLFVSYYPLDDPPPWPGPGVWPGPWPYAGLPGSYSGNICLLFFTDEVYPNADAVKADMQLGYFGPSW</sequence>
<dbReference type="RefSeq" id="XP_013391964.1">
    <property type="nucleotide sequence ID" value="XM_013536510.1"/>
</dbReference>
<name>A0A1S3I3M8_LINAN</name>
<feature type="chain" id="PRO_5010306397" evidence="1">
    <location>
        <begin position="17"/>
        <end position="412"/>
    </location>
</feature>
<dbReference type="AlphaFoldDB" id="A0A1S3I3M8"/>
<feature type="signal peptide" evidence="1">
    <location>
        <begin position="1"/>
        <end position="16"/>
    </location>
</feature>
<keyword evidence="1" id="KW-0732">Signal</keyword>
<dbReference type="Proteomes" id="UP000085678">
    <property type="component" value="Unplaced"/>
</dbReference>
<gene>
    <name evidence="3" type="primary">LOC106160019</name>
</gene>
<evidence type="ECO:0000313" key="3">
    <source>
        <dbReference type="RefSeq" id="XP_013391964.1"/>
    </source>
</evidence>
<keyword evidence="2" id="KW-1185">Reference proteome</keyword>
<dbReference type="InParanoid" id="A0A1S3I3M8"/>
<dbReference type="KEGG" id="lak:106160019"/>
<proteinExistence type="predicted"/>